<dbReference type="Gene3D" id="1.20.1280.50">
    <property type="match status" value="1"/>
</dbReference>
<accession>A0A0H2R2L0</accession>
<protein>
    <submittedName>
        <fullName evidence="1">Uncharacterized protein</fullName>
    </submittedName>
</protein>
<dbReference type="Proteomes" id="UP000053477">
    <property type="component" value="Unassembled WGS sequence"/>
</dbReference>
<gene>
    <name evidence="1" type="ORF">SCHPADRAFT_933330</name>
</gene>
<dbReference type="InParanoid" id="A0A0H2R2L0"/>
<evidence type="ECO:0000313" key="2">
    <source>
        <dbReference type="Proteomes" id="UP000053477"/>
    </source>
</evidence>
<dbReference type="EMBL" id="KQ086248">
    <property type="protein sequence ID" value="KLO05995.1"/>
    <property type="molecule type" value="Genomic_DNA"/>
</dbReference>
<proteinExistence type="predicted"/>
<dbReference type="AlphaFoldDB" id="A0A0H2R2L0"/>
<evidence type="ECO:0000313" key="1">
    <source>
        <dbReference type="EMBL" id="KLO05995.1"/>
    </source>
</evidence>
<sequence length="579" mass="65767">MVTMERQHQEHPIYRPSEIDDWNNGTNELYTFISDIHHQESADLPSIEVPNFKIILPSTPSKRAISNVRRGDAIPKQTKLRRIQSSLEIAKPNTSPISSLFPDVLREIFEHGCSTTGSLVITFDGIAVPTLVFSQVCRSWRSLILSHSSLWSSLIWGTQDEDLHVDSRFFLPAAAKRLVQLWDLYLSRSRQALLDITLHLYEDDEAEIREHLLNCVFEQLHRITNLELYCDDNAIPHEKEYIINAAPRLKILKLLAPTRYDDDPPQPLRGSVTVDTSSLSILQELSAQGNVLLEQVGISNSLQSVAYYPENFINVDTSVAFPSSTSGFLSLLHCVPNIREMKFDIELPTIPKNSPQHLPLHHLSKLALRMRTEGSETMDYLLGILDIPALEKLELLFYGRSDGDRRWHWKNGAALKSVKDLVLDISSNRYGDRDRDRNMDPIHNENLRSLLLCTPALKSLDICTEWISSKTLSLLTLATLSSENVADNLCPKLEKLSLSEMYTEHVFSYQDIISLISSRFRVREDVEGPKLSGLKEVYIRLGSENSNGVGGPKLKYIEPIRSFIEQGLQLHDAYCNFQP</sequence>
<name>A0A0H2R2L0_9AGAM</name>
<reference evidence="1 2" key="1">
    <citation type="submission" date="2015-04" db="EMBL/GenBank/DDBJ databases">
        <title>Complete genome sequence of Schizopora paradoxa KUC8140, a cosmopolitan wood degrader in East Asia.</title>
        <authorList>
            <consortium name="DOE Joint Genome Institute"/>
            <person name="Min B."/>
            <person name="Park H."/>
            <person name="Jang Y."/>
            <person name="Kim J.-J."/>
            <person name="Kim K.H."/>
            <person name="Pangilinan J."/>
            <person name="Lipzen A."/>
            <person name="Riley R."/>
            <person name="Grigoriev I.V."/>
            <person name="Spatafora J.W."/>
            <person name="Choi I.-G."/>
        </authorList>
    </citation>
    <scope>NUCLEOTIDE SEQUENCE [LARGE SCALE GENOMIC DNA]</scope>
    <source>
        <strain evidence="1 2">KUC8140</strain>
    </source>
</reference>
<organism evidence="1 2">
    <name type="scientific">Schizopora paradoxa</name>
    <dbReference type="NCBI Taxonomy" id="27342"/>
    <lineage>
        <taxon>Eukaryota</taxon>
        <taxon>Fungi</taxon>
        <taxon>Dikarya</taxon>
        <taxon>Basidiomycota</taxon>
        <taxon>Agaricomycotina</taxon>
        <taxon>Agaricomycetes</taxon>
        <taxon>Hymenochaetales</taxon>
        <taxon>Schizoporaceae</taxon>
        <taxon>Schizopora</taxon>
    </lineage>
</organism>
<keyword evidence="2" id="KW-1185">Reference proteome</keyword>